<organism evidence="1 2">
    <name type="scientific">Flavobacterium croceum DSM 17960</name>
    <dbReference type="NCBI Taxonomy" id="1121886"/>
    <lineage>
        <taxon>Bacteria</taxon>
        <taxon>Pseudomonadati</taxon>
        <taxon>Bacteroidota</taxon>
        <taxon>Flavobacteriia</taxon>
        <taxon>Flavobacteriales</taxon>
        <taxon>Flavobacteriaceae</taxon>
        <taxon>Flavobacterium</taxon>
    </lineage>
</organism>
<keyword evidence="2" id="KW-1185">Reference proteome</keyword>
<proteinExistence type="predicted"/>
<dbReference type="Proteomes" id="UP000237056">
    <property type="component" value="Unassembled WGS sequence"/>
</dbReference>
<protein>
    <submittedName>
        <fullName evidence="1">Uncharacterized protein</fullName>
    </submittedName>
</protein>
<dbReference type="EMBL" id="PQNY01000008">
    <property type="protein sequence ID" value="POS01727.1"/>
    <property type="molecule type" value="Genomic_DNA"/>
</dbReference>
<reference evidence="1 2" key="1">
    <citation type="submission" date="2018-01" db="EMBL/GenBank/DDBJ databases">
        <title>Genomic Encyclopedia of Type Strains, Phase I: the one thousand microbial genomes (KMG-I) project.</title>
        <authorList>
            <person name="Goeker M."/>
        </authorList>
    </citation>
    <scope>NUCLEOTIDE SEQUENCE [LARGE SCALE GENOMIC DNA]</scope>
    <source>
        <strain evidence="1 2">DSM 17960</strain>
    </source>
</reference>
<name>A0A2S4N7Q9_9FLAO</name>
<accession>A0A2S4N7Q9</accession>
<dbReference type="AlphaFoldDB" id="A0A2S4N7Q9"/>
<comment type="caution">
    <text evidence="1">The sequence shown here is derived from an EMBL/GenBank/DDBJ whole genome shotgun (WGS) entry which is preliminary data.</text>
</comment>
<evidence type="ECO:0000313" key="2">
    <source>
        <dbReference type="Proteomes" id="UP000237056"/>
    </source>
</evidence>
<evidence type="ECO:0000313" key="1">
    <source>
        <dbReference type="EMBL" id="POS01727.1"/>
    </source>
</evidence>
<sequence length="79" mass="9492">MNEDKIFYEAVSIYIEDNLKVYSNKINENKDNLEEVRDNFIKSCRFFLNSKIKELNFIITDTLINDLQNRIQLKSNELK</sequence>
<gene>
    <name evidence="1" type="ORF">Q361_10853</name>
</gene>